<name>A0A150WQD4_BDEBC</name>
<dbReference type="AlphaFoldDB" id="A0A150WQD4"/>
<keyword evidence="2" id="KW-1185">Reference proteome</keyword>
<evidence type="ECO:0000313" key="1">
    <source>
        <dbReference type="EMBL" id="KYG66608.1"/>
    </source>
</evidence>
<protein>
    <recommendedName>
        <fullName evidence="3">4'-phosphopantetheinyl transferase domain-containing protein</fullName>
    </recommendedName>
</protein>
<comment type="caution">
    <text evidence="1">The sequence shown here is derived from an EMBL/GenBank/DDBJ whole genome shotgun (WGS) entry which is preliminary data.</text>
</comment>
<evidence type="ECO:0008006" key="3">
    <source>
        <dbReference type="Google" id="ProtNLM"/>
    </source>
</evidence>
<accession>A0A150WQD4</accession>
<sequence length="182" mass="20919">MPVKILLKVSGPQRLSQEERNALILKRLNISNRNVTYTESGQPYIWMPGDFSLSHKDNVFLAVLNTDQRYSVGCDLEIFPTSTDFPFDVLYGRLPQQERLFVDSNTSGLTWEKKLLSLFVCKEALFKASADLKNRSAHLVFLEKKEDMCSFLYRVQGVTRGHLFVEDQQDHLLGVCLLERTT</sequence>
<organism evidence="1 2">
    <name type="scientific">Bdellovibrio bacteriovorus</name>
    <dbReference type="NCBI Taxonomy" id="959"/>
    <lineage>
        <taxon>Bacteria</taxon>
        <taxon>Pseudomonadati</taxon>
        <taxon>Bdellovibrionota</taxon>
        <taxon>Bdellovibrionia</taxon>
        <taxon>Bdellovibrionales</taxon>
        <taxon>Pseudobdellovibrionaceae</taxon>
        <taxon>Bdellovibrio</taxon>
    </lineage>
</organism>
<dbReference type="EMBL" id="LUKE01000001">
    <property type="protein sequence ID" value="KYG66608.1"/>
    <property type="molecule type" value="Genomic_DNA"/>
</dbReference>
<reference evidence="1 2" key="1">
    <citation type="submission" date="2016-03" db="EMBL/GenBank/DDBJ databases">
        <authorList>
            <person name="Ploux O."/>
        </authorList>
    </citation>
    <scope>NUCLEOTIDE SEQUENCE [LARGE SCALE GENOMIC DNA]</scope>
    <source>
        <strain evidence="1 2">R0</strain>
    </source>
</reference>
<dbReference type="Proteomes" id="UP000075320">
    <property type="component" value="Unassembled WGS sequence"/>
</dbReference>
<proteinExistence type="predicted"/>
<evidence type="ECO:0000313" key="2">
    <source>
        <dbReference type="Proteomes" id="UP000075320"/>
    </source>
</evidence>
<gene>
    <name evidence="1" type="ORF">AZI86_06065</name>
</gene>